<accession>A0A6M8HZD8</accession>
<dbReference type="KEGG" id="lck:HN018_25060"/>
<feature type="region of interest" description="Disordered" evidence="1">
    <location>
        <begin position="22"/>
        <end position="83"/>
    </location>
</feature>
<proteinExistence type="predicted"/>
<organism evidence="3 4">
    <name type="scientific">Lichenicola cladoniae</name>
    <dbReference type="NCBI Taxonomy" id="1484109"/>
    <lineage>
        <taxon>Bacteria</taxon>
        <taxon>Pseudomonadati</taxon>
        <taxon>Pseudomonadota</taxon>
        <taxon>Alphaproteobacteria</taxon>
        <taxon>Acetobacterales</taxon>
        <taxon>Acetobacteraceae</taxon>
        <taxon>Lichenicola</taxon>
    </lineage>
</organism>
<feature type="signal peptide" evidence="2">
    <location>
        <begin position="1"/>
        <end position="19"/>
    </location>
</feature>
<feature type="compositionally biased region" description="Low complexity" evidence="1">
    <location>
        <begin position="44"/>
        <end position="67"/>
    </location>
</feature>
<sequence length="127" mass="13038">MKYIPAALILVALATNAVAQTTAPNSTSGTTSMAPAGMAMAPTDNGQAAAAGNDNQAVATTTANATQPAHGANSFSKREARRRIARHGFQQVAGLSKDKNGVWRGTATQGGNQVNVWLDFKGNVGQQ</sequence>
<geneLocation type="plasmid" evidence="3 4">
    <name>unnamed2</name>
</geneLocation>
<feature type="chain" id="PRO_5026841735" description="PepSY domain-containing protein" evidence="2">
    <location>
        <begin position="20"/>
        <end position="127"/>
    </location>
</feature>
<dbReference type="Proteomes" id="UP000500767">
    <property type="component" value="Plasmid unnamed2"/>
</dbReference>
<dbReference type="RefSeq" id="WP_171837124.1">
    <property type="nucleotide sequence ID" value="NZ_CP053710.1"/>
</dbReference>
<reference evidence="3 4" key="1">
    <citation type="journal article" date="2014" name="World J. Microbiol. Biotechnol.">
        <title>Biodiversity and physiological characteristics of Antarctic and Arctic lichens-associated bacteria.</title>
        <authorList>
            <person name="Lee Y.M."/>
            <person name="Kim E.H."/>
            <person name="Lee H.K."/>
            <person name="Hong S.G."/>
        </authorList>
    </citation>
    <scope>NUCLEOTIDE SEQUENCE [LARGE SCALE GENOMIC DNA]</scope>
    <source>
        <strain evidence="3 4">PAMC 26569</strain>
        <plasmid evidence="3">unnamed2</plasmid>
    </source>
</reference>
<gene>
    <name evidence="3" type="ORF">HN018_25060</name>
</gene>
<evidence type="ECO:0000313" key="4">
    <source>
        <dbReference type="Proteomes" id="UP000500767"/>
    </source>
</evidence>
<dbReference type="EMBL" id="CP053710">
    <property type="protein sequence ID" value="QKE93451.1"/>
    <property type="molecule type" value="Genomic_DNA"/>
</dbReference>
<keyword evidence="2" id="KW-0732">Signal</keyword>
<protein>
    <recommendedName>
        <fullName evidence="5">PepSY domain-containing protein</fullName>
    </recommendedName>
</protein>
<name>A0A6M8HZD8_9PROT</name>
<keyword evidence="3" id="KW-0614">Plasmid</keyword>
<feature type="compositionally biased region" description="Polar residues" evidence="1">
    <location>
        <begin position="22"/>
        <end position="33"/>
    </location>
</feature>
<evidence type="ECO:0008006" key="5">
    <source>
        <dbReference type="Google" id="ProtNLM"/>
    </source>
</evidence>
<evidence type="ECO:0000313" key="3">
    <source>
        <dbReference type="EMBL" id="QKE93451.1"/>
    </source>
</evidence>
<evidence type="ECO:0000256" key="2">
    <source>
        <dbReference type="SAM" id="SignalP"/>
    </source>
</evidence>
<evidence type="ECO:0000256" key="1">
    <source>
        <dbReference type="SAM" id="MobiDB-lite"/>
    </source>
</evidence>
<keyword evidence="4" id="KW-1185">Reference proteome</keyword>
<dbReference type="AlphaFoldDB" id="A0A6M8HZD8"/>